<dbReference type="Pfam" id="PF04851">
    <property type="entry name" value="ResIII"/>
    <property type="match status" value="1"/>
</dbReference>
<dbReference type="Gene3D" id="3.90.1570.30">
    <property type="match status" value="1"/>
</dbReference>
<dbReference type="Pfam" id="PF00271">
    <property type="entry name" value="Helicase_C"/>
    <property type="match status" value="1"/>
</dbReference>
<dbReference type="PANTHER" id="PTHR47396:SF1">
    <property type="entry name" value="ATP-DEPENDENT HELICASE IRC3-RELATED"/>
    <property type="match status" value="1"/>
</dbReference>
<organism evidence="4 5">
    <name type="scientific">Gandjariella thermophila</name>
    <dbReference type="NCBI Taxonomy" id="1931992"/>
    <lineage>
        <taxon>Bacteria</taxon>
        <taxon>Bacillati</taxon>
        <taxon>Actinomycetota</taxon>
        <taxon>Actinomycetes</taxon>
        <taxon>Pseudonocardiales</taxon>
        <taxon>Pseudonocardiaceae</taxon>
        <taxon>Gandjariella</taxon>
    </lineage>
</organism>
<dbReference type="InterPro" id="IPR027417">
    <property type="entry name" value="P-loop_NTPase"/>
</dbReference>
<dbReference type="EMBL" id="BJFL01000006">
    <property type="protein sequence ID" value="GDY30216.1"/>
    <property type="molecule type" value="Genomic_DNA"/>
</dbReference>
<evidence type="ECO:0000259" key="2">
    <source>
        <dbReference type="PROSITE" id="PS51192"/>
    </source>
</evidence>
<keyword evidence="4" id="KW-0347">Helicase</keyword>
<dbReference type="GO" id="GO:0004386">
    <property type="term" value="F:helicase activity"/>
    <property type="evidence" value="ECO:0007669"/>
    <property type="project" value="UniProtKB-KW"/>
</dbReference>
<sequence length="824" mass="94105">MPELPRPEAMTIRNHVVPRLRDAGWSEHTWRQEYPITGEPRTVVQGRVRRDRPMRADFALLHAGHPICVVECKSSIKDVRDGVQQARRYAQKLDVPLAYATNGDEIIEIDMRRQTERHVARFRSPDEVWDYYREASELASDLAIRFFTTPYSRDAQDMRGNPKLPRYYQHVALQRTLRRIAAGDRKLLLVMATGTGKTALAAQLVYVLWKNHWPRGARHQEPRPRVLYLTDRDVLVTQPLRDYFRPMFGDGEDGPVTRIRGNVSKAKNLYFALYQALDAGGEERSALFEEFERDFFDLVIVDECHRGSASASSSWREVLDHFKTAVKLGMTATPVQEGDRDTIGYFGAPIYTYSLRDGIADGFLAPFEVIRARLDRDIDGVDIPEGTVDRAGQLVPAGTYGLAQFERTLVLPERTREVARYLTEYLRRTGEAQKMIIFCVDQEHAARMREELVNLNSDLMRRYNGRWVVRITSNERDRVELLDDFQREDSPTPVVAVTSQLLSTGVDVPTVRTIVLFRRIESMVEFKQIIGRGTRLAPDSGKEYFTIIDFTGATRKFEDPNFDGPPVRVRDVDGTEPQENVPEPLEVDDEPELAEPEPEYEQQDAGELPPDGGEPGHDEVVRDPDAIDDITRRSRKHVVDGYDVHLVGEQLYIMDAVDGGLRPVRLERWVRQRAQALGQGPAELLEQWATVRGRRELRELLGDALLFDVDELSVRLHQPDCDPIDLLLYLAWDWPLMSRRERVARFTAREREYLDGLSPEARQVLTTILDKYAAHGIDDLSTSALRTAPLSERGSVLEIARVFGGAEQLHEAIDDLGRRLFRAG</sequence>
<dbReference type="SMART" id="SM00490">
    <property type="entry name" value="HELICc"/>
    <property type="match status" value="1"/>
</dbReference>
<dbReference type="OrthoDB" id="9776021at2"/>
<evidence type="ECO:0000313" key="5">
    <source>
        <dbReference type="Proteomes" id="UP000298860"/>
    </source>
</evidence>
<keyword evidence="5" id="KW-1185">Reference proteome</keyword>
<feature type="domain" description="Helicase C-terminal" evidence="3">
    <location>
        <begin position="421"/>
        <end position="573"/>
    </location>
</feature>
<dbReference type="Pfam" id="PF04313">
    <property type="entry name" value="HSDR_N"/>
    <property type="match status" value="1"/>
</dbReference>
<dbReference type="CDD" id="cd18799">
    <property type="entry name" value="SF2_C_EcoAI-like"/>
    <property type="match status" value="1"/>
</dbReference>
<dbReference type="AlphaFoldDB" id="A0A4D4J6S8"/>
<gene>
    <name evidence="4" type="ORF">GTS_18490</name>
</gene>
<dbReference type="PROSITE" id="PS51192">
    <property type="entry name" value="HELICASE_ATP_BIND_1"/>
    <property type="match status" value="1"/>
</dbReference>
<feature type="region of interest" description="Disordered" evidence="1">
    <location>
        <begin position="556"/>
        <end position="627"/>
    </location>
</feature>
<dbReference type="PROSITE" id="PS51194">
    <property type="entry name" value="HELICASE_CTER"/>
    <property type="match status" value="1"/>
</dbReference>
<reference evidence="5" key="1">
    <citation type="submission" date="2019-04" db="EMBL/GenBank/DDBJ databases">
        <title>Draft genome sequence of Pseudonocardiaceae bacterium SL3-2-4.</title>
        <authorList>
            <person name="Ningsih F."/>
            <person name="Yokota A."/>
            <person name="Sakai Y."/>
            <person name="Nanatani K."/>
            <person name="Yabe S."/>
            <person name="Oetari A."/>
            <person name="Sjamsuridzal W."/>
        </authorList>
    </citation>
    <scope>NUCLEOTIDE SEQUENCE [LARGE SCALE GENOMIC DNA]</scope>
    <source>
        <strain evidence="5">SL3-2-4</strain>
    </source>
</reference>
<name>A0A4D4J6S8_9PSEU</name>
<dbReference type="NCBIfam" id="NF046051">
    <property type="entry name" value="restrict_EcoAI"/>
    <property type="match status" value="1"/>
</dbReference>
<proteinExistence type="predicted"/>
<evidence type="ECO:0000256" key="1">
    <source>
        <dbReference type="SAM" id="MobiDB-lite"/>
    </source>
</evidence>
<dbReference type="Proteomes" id="UP000298860">
    <property type="component" value="Unassembled WGS sequence"/>
</dbReference>
<dbReference type="RefSeq" id="WP_137813337.1">
    <property type="nucleotide sequence ID" value="NZ_BJFL01000006.1"/>
</dbReference>
<dbReference type="InterPro" id="IPR006935">
    <property type="entry name" value="Helicase/UvrB_N"/>
</dbReference>
<feature type="compositionally biased region" description="Basic and acidic residues" evidence="1">
    <location>
        <begin position="614"/>
        <end position="627"/>
    </location>
</feature>
<comment type="caution">
    <text evidence="4">The sequence shown here is derived from an EMBL/GenBank/DDBJ whole genome shotgun (WGS) entry which is preliminary data.</text>
</comment>
<keyword evidence="4" id="KW-0067">ATP-binding</keyword>
<dbReference type="InterPro" id="IPR050742">
    <property type="entry name" value="Helicase_Restrict-Modif_Enz"/>
</dbReference>
<keyword evidence="4" id="KW-0378">Hydrolase</keyword>
<dbReference type="Pfam" id="PF08463">
    <property type="entry name" value="EcoEI_R_C"/>
    <property type="match status" value="1"/>
</dbReference>
<dbReference type="GO" id="GO:0009035">
    <property type="term" value="F:type I site-specific deoxyribonuclease activity"/>
    <property type="evidence" value="ECO:0007669"/>
    <property type="project" value="UniProtKB-EC"/>
</dbReference>
<dbReference type="InterPro" id="IPR013670">
    <property type="entry name" value="EcoEI_R_C_dom"/>
</dbReference>
<dbReference type="PANTHER" id="PTHR47396">
    <property type="entry name" value="TYPE I RESTRICTION ENZYME ECOKI R PROTEIN"/>
    <property type="match status" value="1"/>
</dbReference>
<dbReference type="GO" id="GO:0005829">
    <property type="term" value="C:cytosol"/>
    <property type="evidence" value="ECO:0007669"/>
    <property type="project" value="TreeGrafter"/>
</dbReference>
<dbReference type="SUPFAM" id="SSF52540">
    <property type="entry name" value="P-loop containing nucleoside triphosphate hydrolases"/>
    <property type="match status" value="1"/>
</dbReference>
<dbReference type="InterPro" id="IPR001650">
    <property type="entry name" value="Helicase_C-like"/>
</dbReference>
<dbReference type="GO" id="GO:0003677">
    <property type="term" value="F:DNA binding"/>
    <property type="evidence" value="ECO:0007669"/>
    <property type="project" value="UniProtKB-KW"/>
</dbReference>
<feature type="domain" description="Helicase ATP-binding" evidence="2">
    <location>
        <begin position="178"/>
        <end position="352"/>
    </location>
</feature>
<dbReference type="CDD" id="cd18032">
    <property type="entry name" value="DEXHc_RE_I_III_res"/>
    <property type="match status" value="1"/>
</dbReference>
<keyword evidence="4" id="KW-0547">Nucleotide-binding</keyword>
<feature type="compositionally biased region" description="Acidic residues" evidence="1">
    <location>
        <begin position="585"/>
        <end position="604"/>
    </location>
</feature>
<dbReference type="InterPro" id="IPR007409">
    <property type="entry name" value="Restrct_endonuc_type1_HsdR_N"/>
</dbReference>
<dbReference type="Gene3D" id="3.40.50.300">
    <property type="entry name" value="P-loop containing nucleotide triphosphate hydrolases"/>
    <property type="match status" value="2"/>
</dbReference>
<evidence type="ECO:0000259" key="3">
    <source>
        <dbReference type="PROSITE" id="PS51194"/>
    </source>
</evidence>
<dbReference type="InterPro" id="IPR014001">
    <property type="entry name" value="Helicase_ATP-bd"/>
</dbReference>
<dbReference type="SMART" id="SM00487">
    <property type="entry name" value="DEXDc"/>
    <property type="match status" value="1"/>
</dbReference>
<protein>
    <submittedName>
        <fullName evidence="4">DEAD/DEAH box helicase</fullName>
    </submittedName>
</protein>
<accession>A0A4D4J6S8</accession>
<dbReference type="GO" id="GO:0005524">
    <property type="term" value="F:ATP binding"/>
    <property type="evidence" value="ECO:0007669"/>
    <property type="project" value="UniProtKB-KW"/>
</dbReference>
<dbReference type="GO" id="GO:0009307">
    <property type="term" value="P:DNA restriction-modification system"/>
    <property type="evidence" value="ECO:0007669"/>
    <property type="project" value="UniProtKB-KW"/>
</dbReference>
<evidence type="ECO:0000313" key="4">
    <source>
        <dbReference type="EMBL" id="GDY30216.1"/>
    </source>
</evidence>